<dbReference type="RefSeq" id="WP_179260777.1">
    <property type="nucleotide sequence ID" value="NZ_CP058601.1"/>
</dbReference>
<dbReference type="PANTHER" id="PTHR34236:SF1">
    <property type="entry name" value="DIMETHYL SULFOXIDE REDUCTASE TRANSCRIPTIONAL ACTIVATOR"/>
    <property type="match status" value="1"/>
</dbReference>
<accession>A0A7D5KXG9</accession>
<reference evidence="5 6" key="1">
    <citation type="submission" date="2020-07" db="EMBL/GenBank/DDBJ databases">
        <authorList>
            <person name="Cui H."/>
        </authorList>
    </citation>
    <scope>NUCLEOTIDE SEQUENCE [LARGE SCALE GENOMIC DNA]</scope>
    <source>
        <strain evidence="5 6">YPL8</strain>
    </source>
</reference>
<evidence type="ECO:0000256" key="1">
    <source>
        <dbReference type="ARBA" id="ARBA00023015"/>
    </source>
</evidence>
<dbReference type="Pfam" id="PF04967">
    <property type="entry name" value="HTH_10"/>
    <property type="match status" value="1"/>
</dbReference>
<dbReference type="Pfam" id="PF24278">
    <property type="entry name" value="HVO_0513_N"/>
    <property type="match status" value="1"/>
</dbReference>
<organism evidence="5 6">
    <name type="scientific">Natrinema halophilum</name>
    <dbReference type="NCBI Taxonomy" id="1699371"/>
    <lineage>
        <taxon>Archaea</taxon>
        <taxon>Methanobacteriati</taxon>
        <taxon>Methanobacteriota</taxon>
        <taxon>Stenosarchaea group</taxon>
        <taxon>Halobacteria</taxon>
        <taxon>Halobacteriales</taxon>
        <taxon>Natrialbaceae</taxon>
        <taxon>Natrinema</taxon>
    </lineage>
</organism>
<evidence type="ECO:0000313" key="6">
    <source>
        <dbReference type="Proteomes" id="UP000509241"/>
    </source>
</evidence>
<dbReference type="Proteomes" id="UP000509241">
    <property type="component" value="Chromosome"/>
</dbReference>
<proteinExistence type="predicted"/>
<name>A0A7D5KXG9_9EURY</name>
<gene>
    <name evidence="5" type="ORF">HYG82_09370</name>
</gene>
<keyword evidence="1" id="KW-0805">Transcription regulation</keyword>
<protein>
    <submittedName>
        <fullName evidence="5">Helix-turn-helix domain-containing protein</fullName>
    </submittedName>
</protein>
<dbReference type="OrthoDB" id="27447at2157"/>
<dbReference type="InterPro" id="IPR007050">
    <property type="entry name" value="HTH_bacterioopsin"/>
</dbReference>
<evidence type="ECO:0000259" key="3">
    <source>
        <dbReference type="Pfam" id="PF04967"/>
    </source>
</evidence>
<dbReference type="KEGG" id="haly:HYG82_09370"/>
<evidence type="ECO:0000259" key="4">
    <source>
        <dbReference type="Pfam" id="PF24278"/>
    </source>
</evidence>
<evidence type="ECO:0000256" key="2">
    <source>
        <dbReference type="ARBA" id="ARBA00023163"/>
    </source>
</evidence>
<dbReference type="EMBL" id="CP058601">
    <property type="protein sequence ID" value="QLG49042.1"/>
    <property type="molecule type" value="Genomic_DNA"/>
</dbReference>
<dbReference type="InterPro" id="IPR056493">
    <property type="entry name" value="HVO_0513_N"/>
</dbReference>
<feature type="domain" description="HVO-0513-like N-terminal" evidence="4">
    <location>
        <begin position="16"/>
        <end position="152"/>
    </location>
</feature>
<keyword evidence="2" id="KW-0804">Transcription</keyword>
<dbReference type="AlphaFoldDB" id="A0A7D5KXG9"/>
<dbReference type="GeneID" id="56033499"/>
<evidence type="ECO:0000313" key="5">
    <source>
        <dbReference type="EMBL" id="QLG49042.1"/>
    </source>
</evidence>
<keyword evidence="6" id="KW-1185">Reference proteome</keyword>
<sequence length="218" mass="24323">MKTVRLILQYDDETIHPMHRFVANSDAFDAYRMVHGNFTNSDDDDNAFIFHVVGDPDVYETALEETSRVSDYELTRTGDRSFTVYVRDVPADVDDRLLDSFTRRSLVALPPLEYRSDWTVRFSVVGEPTDIRRALEDVPAGIETTIGRVGEYDGSDAAVAALTTRQREALRVARDLGYFDVPRSASVEDVAGVLDCAPGTAAEHLRKAESAVMEALEL</sequence>
<feature type="domain" description="HTH bat-type" evidence="3">
    <location>
        <begin position="162"/>
        <end position="214"/>
    </location>
</feature>
<dbReference type="PANTHER" id="PTHR34236">
    <property type="entry name" value="DIMETHYL SULFOXIDE REDUCTASE TRANSCRIPTIONAL ACTIVATOR"/>
    <property type="match status" value="1"/>
</dbReference>